<comment type="caution">
    <text evidence="2">The sequence shown here is derived from an EMBL/GenBank/DDBJ whole genome shotgun (WGS) entry which is preliminary data.</text>
</comment>
<name>A0A841CWK6_9PSEU</name>
<dbReference type="Pfam" id="PF01170">
    <property type="entry name" value="UPF0020"/>
    <property type="match status" value="1"/>
</dbReference>
<dbReference type="InterPro" id="IPR000241">
    <property type="entry name" value="RlmKL-like_Mtase"/>
</dbReference>
<accession>A0A841CWK6</accession>
<dbReference type="InterPro" id="IPR029063">
    <property type="entry name" value="SAM-dependent_MTases_sf"/>
</dbReference>
<dbReference type="PROSITE" id="PS00092">
    <property type="entry name" value="N6_MTASE"/>
    <property type="match status" value="1"/>
</dbReference>
<dbReference type="CDD" id="cd02440">
    <property type="entry name" value="AdoMet_MTases"/>
    <property type="match status" value="1"/>
</dbReference>
<dbReference type="RefSeq" id="WP_246441150.1">
    <property type="nucleotide sequence ID" value="NZ_JACHJN010000015.1"/>
</dbReference>
<keyword evidence="3" id="KW-1185">Reference proteome</keyword>
<evidence type="ECO:0000313" key="2">
    <source>
        <dbReference type="EMBL" id="MBB5960387.1"/>
    </source>
</evidence>
<evidence type="ECO:0000259" key="1">
    <source>
        <dbReference type="Pfam" id="PF01170"/>
    </source>
</evidence>
<dbReference type="SUPFAM" id="SSF53335">
    <property type="entry name" value="S-adenosyl-L-methionine-dependent methyltransferases"/>
    <property type="match status" value="1"/>
</dbReference>
<dbReference type="Gene3D" id="3.40.50.150">
    <property type="entry name" value="Vaccinia Virus protein VP39"/>
    <property type="match status" value="1"/>
</dbReference>
<dbReference type="Gene3D" id="3.30.2130.30">
    <property type="match status" value="1"/>
</dbReference>
<reference evidence="2 3" key="1">
    <citation type="submission" date="2020-08" db="EMBL/GenBank/DDBJ databases">
        <title>Genomic Encyclopedia of Type Strains, Phase III (KMG-III): the genomes of soil and plant-associated and newly described type strains.</title>
        <authorList>
            <person name="Whitman W."/>
        </authorList>
    </citation>
    <scope>NUCLEOTIDE SEQUENCE [LARGE SCALE GENOMIC DNA]</scope>
    <source>
        <strain evidence="2 3">CECT 8640</strain>
    </source>
</reference>
<organism evidence="2 3">
    <name type="scientific">Saccharothrix tamanrassetensis</name>
    <dbReference type="NCBI Taxonomy" id="1051531"/>
    <lineage>
        <taxon>Bacteria</taxon>
        <taxon>Bacillati</taxon>
        <taxon>Actinomycetota</taxon>
        <taxon>Actinomycetes</taxon>
        <taxon>Pseudonocardiales</taxon>
        <taxon>Pseudonocardiaceae</taxon>
        <taxon>Saccharothrix</taxon>
    </lineage>
</organism>
<dbReference type="GO" id="GO:0003676">
    <property type="term" value="F:nucleic acid binding"/>
    <property type="evidence" value="ECO:0007669"/>
    <property type="project" value="InterPro"/>
</dbReference>
<gene>
    <name evidence="2" type="ORF">FHS29_007010</name>
</gene>
<dbReference type="PANTHER" id="PTHR14911:SF13">
    <property type="entry name" value="TRNA (GUANINE(6)-N2)-METHYLTRANSFERASE THUMP3"/>
    <property type="match status" value="1"/>
</dbReference>
<sequence>MAAQEIARLGTVRRTAHREVWWTCPTPGPEVLGLRCVDDVFVVAATVTGIGHTRGDLRLLAKAAAAVDAERVVAQRMSFGIRACPSTVDVSASFLGRRNYTRFDLEDTVGEPLAAALGLPYRSRRNGHSPPPDSLSWRVTVTDDQAVLSLRIAPKPLHRRSYRQASRPGALHPPVAAAMLLLASPRPGERLLDPFCGTGTIPVEADPALTGIGTDADPSAIAAARTNGAGRDITWALADAGRLPFRTGGIDVVVTNPPWNRQVKPSATLAADPDRFWAELTRTLTPTGRAVLLLPDADHHLADAVKAGLTPTDRRPVSLFGTHPELVTVKPRTNPPH</sequence>
<dbReference type="InterPro" id="IPR002052">
    <property type="entry name" value="DNA_methylase_N6_adenine_CS"/>
</dbReference>
<dbReference type="GO" id="GO:0016423">
    <property type="term" value="F:tRNA (guanine) methyltransferase activity"/>
    <property type="evidence" value="ECO:0007669"/>
    <property type="project" value="TreeGrafter"/>
</dbReference>
<dbReference type="EMBL" id="JACHJN010000015">
    <property type="protein sequence ID" value="MBB5960387.1"/>
    <property type="molecule type" value="Genomic_DNA"/>
</dbReference>
<dbReference type="AlphaFoldDB" id="A0A841CWK6"/>
<dbReference type="PRINTS" id="PR00507">
    <property type="entry name" value="N12N6MTFRASE"/>
</dbReference>
<proteinExistence type="predicted"/>
<dbReference type="Proteomes" id="UP000547510">
    <property type="component" value="Unassembled WGS sequence"/>
</dbReference>
<keyword evidence="2" id="KW-0808">Transferase</keyword>
<protein>
    <submittedName>
        <fullName evidence="2">23S rRNA G2445 N2-methylase RlmL</fullName>
    </submittedName>
</protein>
<feature type="domain" description="Ribosomal RNA large subunit methyltransferase K/L-like methyltransferase" evidence="1">
    <location>
        <begin position="160"/>
        <end position="297"/>
    </location>
</feature>
<dbReference type="PANTHER" id="PTHR14911">
    <property type="entry name" value="THUMP DOMAIN-CONTAINING"/>
    <property type="match status" value="1"/>
</dbReference>
<keyword evidence="2" id="KW-0489">Methyltransferase</keyword>
<dbReference type="GO" id="GO:0030488">
    <property type="term" value="P:tRNA methylation"/>
    <property type="evidence" value="ECO:0007669"/>
    <property type="project" value="TreeGrafter"/>
</dbReference>
<evidence type="ECO:0000313" key="3">
    <source>
        <dbReference type="Proteomes" id="UP000547510"/>
    </source>
</evidence>